<proteinExistence type="predicted"/>
<name>A0A560CX13_9BRAD</name>
<accession>A0A560CX13</accession>
<evidence type="ECO:0000259" key="1">
    <source>
        <dbReference type="Pfam" id="PF10544"/>
    </source>
</evidence>
<dbReference type="Proteomes" id="UP000319949">
    <property type="component" value="Unassembled WGS sequence"/>
</dbReference>
<dbReference type="AlphaFoldDB" id="A0A560CX13"/>
<evidence type="ECO:0000313" key="3">
    <source>
        <dbReference type="Proteomes" id="UP000319949"/>
    </source>
</evidence>
<protein>
    <submittedName>
        <fullName evidence="2">T5orf172 domain-containing protein</fullName>
    </submittedName>
</protein>
<comment type="caution">
    <text evidence="2">The sequence shown here is derived from an EMBL/GenBank/DDBJ whole genome shotgun (WGS) entry which is preliminary data.</text>
</comment>
<keyword evidence="3" id="KW-1185">Reference proteome</keyword>
<sequence length="115" mass="13625">MRQGMAHVYWFRLVTGEKIVGHKIGWAFDYRQRLRQFRAVSISALGGLQYQAHRFQALESARLAFKVEQGILRTFDQHRHRSNREVLTGIDTSQIETVWDRYIREVLFGRLPPRP</sequence>
<dbReference type="InterPro" id="IPR018306">
    <property type="entry name" value="Phage_T5_Orf172_DNA-bd"/>
</dbReference>
<feature type="domain" description="Bacteriophage T5 Orf172 DNA-binding" evidence="1">
    <location>
        <begin position="7"/>
        <end position="96"/>
    </location>
</feature>
<dbReference type="EMBL" id="VITK01000020">
    <property type="protein sequence ID" value="TWA89399.1"/>
    <property type="molecule type" value="Genomic_DNA"/>
</dbReference>
<reference evidence="2 3" key="1">
    <citation type="submission" date="2019-06" db="EMBL/GenBank/DDBJ databases">
        <title>Genomic Encyclopedia of Type Strains, Phase IV (KMG-V): Genome sequencing to study the core and pangenomes of soil and plant-associated prokaryotes.</title>
        <authorList>
            <person name="Whitman W."/>
        </authorList>
    </citation>
    <scope>NUCLEOTIDE SEQUENCE [LARGE SCALE GENOMIC DNA]</scope>
    <source>
        <strain evidence="2 3">BR 510</strain>
    </source>
</reference>
<dbReference type="Pfam" id="PF10544">
    <property type="entry name" value="T5orf172"/>
    <property type="match status" value="1"/>
</dbReference>
<organism evidence="2 3">
    <name type="scientific">Bradyrhizobium stylosanthis</name>
    <dbReference type="NCBI Taxonomy" id="1803665"/>
    <lineage>
        <taxon>Bacteria</taxon>
        <taxon>Pseudomonadati</taxon>
        <taxon>Pseudomonadota</taxon>
        <taxon>Alphaproteobacteria</taxon>
        <taxon>Hyphomicrobiales</taxon>
        <taxon>Nitrobacteraceae</taxon>
        <taxon>Bradyrhizobium</taxon>
    </lineage>
</organism>
<gene>
    <name evidence="2" type="ORF">FBZ96_12013</name>
</gene>
<evidence type="ECO:0000313" key="2">
    <source>
        <dbReference type="EMBL" id="TWA89399.1"/>
    </source>
</evidence>